<evidence type="ECO:0000256" key="1">
    <source>
        <dbReference type="ARBA" id="ARBA00009175"/>
    </source>
</evidence>
<dbReference type="NCBIfam" id="TIGR01256">
    <property type="entry name" value="modA"/>
    <property type="match status" value="1"/>
</dbReference>
<keyword evidence="4" id="KW-0500">Molybdenum</keyword>
<evidence type="ECO:0000256" key="3">
    <source>
        <dbReference type="ARBA" id="ARBA00022729"/>
    </source>
</evidence>
<protein>
    <submittedName>
        <fullName evidence="6">Molybdate transport system substrate-binding protein</fullName>
    </submittedName>
</protein>
<keyword evidence="3 5" id="KW-0732">Signal</keyword>
<reference evidence="7" key="1">
    <citation type="submission" date="2016-10" db="EMBL/GenBank/DDBJ databases">
        <authorList>
            <person name="Varghese N."/>
            <person name="Submissions S."/>
        </authorList>
    </citation>
    <scope>NUCLEOTIDE SEQUENCE [LARGE SCALE GENOMIC DNA]</scope>
    <source>
        <strain evidence="7">CGMCC 1.10218</strain>
    </source>
</reference>
<proteinExistence type="inferred from homology"/>
<evidence type="ECO:0000256" key="5">
    <source>
        <dbReference type="SAM" id="SignalP"/>
    </source>
</evidence>
<feature type="binding site" evidence="4">
    <location>
        <position position="175"/>
    </location>
    <ligand>
        <name>molybdate</name>
        <dbReference type="ChEBI" id="CHEBI:36264"/>
    </ligand>
</feature>
<dbReference type="GO" id="GO:0030973">
    <property type="term" value="F:molybdate ion binding"/>
    <property type="evidence" value="ECO:0007669"/>
    <property type="project" value="InterPro"/>
</dbReference>
<keyword evidence="7" id="KW-1185">Reference proteome</keyword>
<dbReference type="Gene3D" id="3.40.190.10">
    <property type="entry name" value="Periplasmic binding protein-like II"/>
    <property type="match status" value="2"/>
</dbReference>
<dbReference type="Proteomes" id="UP000199223">
    <property type="component" value="Unassembled WGS sequence"/>
</dbReference>
<feature type="signal peptide" evidence="5">
    <location>
        <begin position="1"/>
        <end position="25"/>
    </location>
</feature>
<dbReference type="InterPro" id="IPR044084">
    <property type="entry name" value="AvModA-like_subst-bd"/>
</dbReference>
<evidence type="ECO:0000313" key="7">
    <source>
        <dbReference type="Proteomes" id="UP000199223"/>
    </source>
</evidence>
<evidence type="ECO:0000256" key="4">
    <source>
        <dbReference type="PIRSR" id="PIRSR004846-1"/>
    </source>
</evidence>
<organism evidence="6 7">
    <name type="scientific">Deinococcus reticulitermitis</name>
    <dbReference type="NCBI Taxonomy" id="856736"/>
    <lineage>
        <taxon>Bacteria</taxon>
        <taxon>Thermotogati</taxon>
        <taxon>Deinococcota</taxon>
        <taxon>Deinococci</taxon>
        <taxon>Deinococcales</taxon>
        <taxon>Deinococcaceae</taxon>
        <taxon>Deinococcus</taxon>
    </lineage>
</organism>
<dbReference type="Pfam" id="PF13531">
    <property type="entry name" value="SBP_bac_11"/>
    <property type="match status" value="1"/>
</dbReference>
<keyword evidence="2 4" id="KW-0479">Metal-binding</keyword>
<dbReference type="OrthoDB" id="9785015at2"/>
<dbReference type="PIRSF" id="PIRSF004846">
    <property type="entry name" value="ModA"/>
    <property type="match status" value="1"/>
</dbReference>
<name>A0A1H6SNU2_9DEIO</name>
<dbReference type="InterPro" id="IPR005950">
    <property type="entry name" value="ModA"/>
</dbReference>
<feature type="chain" id="PRO_5011451270" evidence="5">
    <location>
        <begin position="26"/>
        <end position="259"/>
    </location>
</feature>
<evidence type="ECO:0000256" key="2">
    <source>
        <dbReference type="ARBA" id="ARBA00022723"/>
    </source>
</evidence>
<accession>A0A1H6SNU2</accession>
<dbReference type="EMBL" id="FNZA01000001">
    <property type="protein sequence ID" value="SEI65535.1"/>
    <property type="molecule type" value="Genomic_DNA"/>
</dbReference>
<sequence>MAAVRTFLSIVFSLVLALLGTPARAEVVQVAAAADLKFVLDELVEAYRKAYPRAEPVRVSYGSSGNFFAQIRSGAPYTLYLSADSRYPLELERAGLTLKGTRRDYAVGRLVIWVPKGSPIDIARLGPQALSDPRVRRVALANPEHAPYGAAALSLLDHYGLTAALKPKFVYGENIAITAQYAQTAADAGILALSIAKAPSFAALGGSYWLAPLGTHRALKQQLVILKEGPNTRRFWSFVLSAPARELFRKYGFVLPREP</sequence>
<dbReference type="InterPro" id="IPR050682">
    <property type="entry name" value="ModA/WtpA"/>
</dbReference>
<dbReference type="STRING" id="856736.SAMN04488058_101253"/>
<dbReference type="PANTHER" id="PTHR30632:SF14">
    <property type="entry name" value="TUNGSTATE_MOLYBDATE_CHROMATE-BINDING PROTEIN MODA"/>
    <property type="match status" value="1"/>
</dbReference>
<dbReference type="GO" id="GO:0046872">
    <property type="term" value="F:metal ion binding"/>
    <property type="evidence" value="ECO:0007669"/>
    <property type="project" value="UniProtKB-KW"/>
</dbReference>
<dbReference type="SUPFAM" id="SSF53850">
    <property type="entry name" value="Periplasmic binding protein-like II"/>
    <property type="match status" value="1"/>
</dbReference>
<gene>
    <name evidence="6" type="ORF">SAMN04488058_101253</name>
</gene>
<dbReference type="GO" id="GO:0015689">
    <property type="term" value="P:molybdate ion transport"/>
    <property type="evidence" value="ECO:0007669"/>
    <property type="project" value="InterPro"/>
</dbReference>
<dbReference type="PANTHER" id="PTHR30632">
    <property type="entry name" value="MOLYBDATE-BINDING PERIPLASMIC PROTEIN"/>
    <property type="match status" value="1"/>
</dbReference>
<dbReference type="CDD" id="cd13539">
    <property type="entry name" value="PBP2_AvModA"/>
    <property type="match status" value="1"/>
</dbReference>
<evidence type="ECO:0000313" key="6">
    <source>
        <dbReference type="EMBL" id="SEI65535.1"/>
    </source>
</evidence>
<comment type="similarity">
    <text evidence="1">Belongs to the bacterial solute-binding protein ModA family.</text>
</comment>
<dbReference type="AlphaFoldDB" id="A0A1H6SNU2"/>
<feature type="binding site" evidence="4">
    <location>
        <position position="64"/>
    </location>
    <ligand>
        <name>molybdate</name>
        <dbReference type="ChEBI" id="CHEBI:36264"/>
    </ligand>
</feature>